<name>A0A0M4M5M8_9SPHN</name>
<dbReference type="InterPro" id="IPR029044">
    <property type="entry name" value="Nucleotide-diphossugar_trans"/>
</dbReference>
<dbReference type="Gene3D" id="3.90.550.10">
    <property type="entry name" value="Spore Coat Polysaccharide Biosynthesis Protein SpsA, Chain A"/>
    <property type="match status" value="1"/>
</dbReference>
<dbReference type="Proteomes" id="UP000057938">
    <property type="component" value="Chromosome"/>
</dbReference>
<evidence type="ECO:0000313" key="2">
    <source>
        <dbReference type="EMBL" id="ALE15489.1"/>
    </source>
</evidence>
<dbReference type="Pfam" id="PF13712">
    <property type="entry name" value="Glyco_tranf_2_5"/>
    <property type="match status" value="1"/>
</dbReference>
<evidence type="ECO:0000313" key="3">
    <source>
        <dbReference type="Proteomes" id="UP000057938"/>
    </source>
</evidence>
<accession>A0A0M4M5M8</accession>
<reference evidence="2 3" key="1">
    <citation type="submission" date="2015-09" db="EMBL/GenBank/DDBJ databases">
        <title>Complete genome sequence of a benzo[a]pyrene-degrading bacterium Altererythrobacter epoxidivorans CGMCC 1.7731T.</title>
        <authorList>
            <person name="Li Z."/>
            <person name="Cheng H."/>
            <person name="Huo Y."/>
            <person name="Xu X."/>
        </authorList>
    </citation>
    <scope>NUCLEOTIDE SEQUENCE [LARGE SCALE GENOMIC DNA]</scope>
    <source>
        <strain evidence="2 3">CGMCC 1.7731</strain>
    </source>
</reference>
<dbReference type="SUPFAM" id="SSF53448">
    <property type="entry name" value="Nucleotide-diphospho-sugar transferases"/>
    <property type="match status" value="1"/>
</dbReference>
<dbReference type="EMBL" id="CP012669">
    <property type="protein sequence ID" value="ALE15489.1"/>
    <property type="molecule type" value="Genomic_DNA"/>
</dbReference>
<organism evidence="2 3">
    <name type="scientific">Altererythrobacter epoxidivorans</name>
    <dbReference type="NCBI Taxonomy" id="361183"/>
    <lineage>
        <taxon>Bacteria</taxon>
        <taxon>Pseudomonadati</taxon>
        <taxon>Pseudomonadota</taxon>
        <taxon>Alphaproteobacteria</taxon>
        <taxon>Sphingomonadales</taxon>
        <taxon>Erythrobacteraceae</taxon>
        <taxon>Altererythrobacter</taxon>
    </lineage>
</organism>
<dbReference type="AlphaFoldDB" id="A0A0M4M5M8"/>
<dbReference type="STRING" id="361183.AMC99_00173"/>
<dbReference type="RefSeq" id="WP_061921562.1">
    <property type="nucleotide sequence ID" value="NZ_CP012669.1"/>
</dbReference>
<dbReference type="InterPro" id="IPR059123">
    <property type="entry name" value="StrF_dom"/>
</dbReference>
<dbReference type="OrthoDB" id="7851643at2"/>
<proteinExistence type="predicted"/>
<sequence>MTTSGQFCAIAAVNDDAIAAACLRRSPDIAEGSLSLHEIGGAESMGAAYNRGLAGTDAPYVVLLHQDVYLPEGWLARAAKEIGRLESAHPDWAVAGVYGLTTDGRHAGRVWDAVFGHELTSSVRLPAEVQSLDELLLIVRRDRFAGFDPNLPSFHLYGTDAVQSALQSGYGAFALDLPVVHNNRPIESLGGGYADAYRYMQAKWADRLPIATSVCTLSRNPWHLARVRLRRWRAKVERGGLLGDARDFARKAGYE</sequence>
<keyword evidence="3" id="KW-1185">Reference proteome</keyword>
<evidence type="ECO:0000259" key="1">
    <source>
        <dbReference type="Pfam" id="PF13712"/>
    </source>
</evidence>
<dbReference type="PATRIC" id="fig|361183.4.peg.176"/>
<gene>
    <name evidence="2" type="ORF">AMC99_00173</name>
</gene>
<feature type="domain" description="Streptomycin biosynthesis protein StrF" evidence="1">
    <location>
        <begin position="8"/>
        <end position="100"/>
    </location>
</feature>
<protein>
    <recommendedName>
        <fullName evidence="1">Streptomycin biosynthesis protein StrF domain-containing protein</fullName>
    </recommendedName>
</protein>
<dbReference type="KEGG" id="aep:AMC99_00173"/>